<reference evidence="3" key="1">
    <citation type="submission" date="2016-06" db="EMBL/GenBank/DDBJ databases">
        <title>Complete genome sequence of Actinoalloteichus fjordicus DSM 46855 (=ADI127-17), type strain of the new species Actinoalloteichus fjordicus.</title>
        <authorList>
            <person name="Ruckert C."/>
            <person name="Nouioui I."/>
            <person name="Willmese J."/>
            <person name="van Wezel G."/>
            <person name="Klenk H.-P."/>
            <person name="Kalinowski J."/>
            <person name="Zotchev S.B."/>
        </authorList>
    </citation>
    <scope>NUCLEOTIDE SEQUENCE [LARGE SCALE GENOMIC DNA]</scope>
    <source>
        <strain evidence="3">ADI127-7</strain>
    </source>
</reference>
<protein>
    <recommendedName>
        <fullName evidence="4">PspA domain-containing protein</fullName>
    </recommendedName>
</protein>
<feature type="region of interest" description="Disordered" evidence="1">
    <location>
        <begin position="1"/>
        <end position="55"/>
    </location>
</feature>
<name>A0AAC9PT13_9PSEU</name>
<organism evidence="2 3">
    <name type="scientific">Actinoalloteichus fjordicus</name>
    <dbReference type="NCBI Taxonomy" id="1612552"/>
    <lineage>
        <taxon>Bacteria</taxon>
        <taxon>Bacillati</taxon>
        <taxon>Actinomycetota</taxon>
        <taxon>Actinomycetes</taxon>
        <taxon>Pseudonocardiales</taxon>
        <taxon>Pseudonocardiaceae</taxon>
        <taxon>Actinoalloteichus</taxon>
    </lineage>
</organism>
<evidence type="ECO:0000313" key="2">
    <source>
        <dbReference type="EMBL" id="APU15381.1"/>
    </source>
</evidence>
<sequence>MSGPQSDDPNVVDAEIVGEPAVGSPSASVPTTSPASAASVPPVAVPPADYSEGGVPSFDYVRDKIENRSNTAVGSIELAGIGGSGPDVKSLDEQWAKREEAGRAKLDEIRRSLGRD</sequence>
<dbReference type="Proteomes" id="UP000185511">
    <property type="component" value="Chromosome"/>
</dbReference>
<keyword evidence="3" id="KW-1185">Reference proteome</keyword>
<evidence type="ECO:0000313" key="3">
    <source>
        <dbReference type="Proteomes" id="UP000185511"/>
    </source>
</evidence>
<evidence type="ECO:0000256" key="1">
    <source>
        <dbReference type="SAM" id="MobiDB-lite"/>
    </source>
</evidence>
<accession>A0AAC9PT13</accession>
<dbReference type="EMBL" id="CP016076">
    <property type="protein sequence ID" value="APU15381.1"/>
    <property type="molecule type" value="Genomic_DNA"/>
</dbReference>
<evidence type="ECO:0008006" key="4">
    <source>
        <dbReference type="Google" id="ProtNLM"/>
    </source>
</evidence>
<proteinExistence type="predicted"/>
<gene>
    <name evidence="2" type="ORF">UA74_16755</name>
</gene>
<dbReference type="AlphaFoldDB" id="A0AAC9PT13"/>
<feature type="compositionally biased region" description="Low complexity" evidence="1">
    <location>
        <begin position="24"/>
        <end position="48"/>
    </location>
</feature>
<dbReference type="RefSeq" id="WP_075741118.1">
    <property type="nucleotide sequence ID" value="NZ_CP016076.1"/>
</dbReference>
<dbReference type="KEGG" id="acad:UA74_16755"/>